<keyword evidence="1" id="KW-0732">Signal</keyword>
<dbReference type="AlphaFoldDB" id="A0A7W9AGB4"/>
<name>A0A7W9AGB4_9SPHN</name>
<feature type="chain" id="PRO_5031399436" evidence="1">
    <location>
        <begin position="22"/>
        <end position="156"/>
    </location>
</feature>
<dbReference type="Pfam" id="PF01345">
    <property type="entry name" value="DUF11"/>
    <property type="match status" value="1"/>
</dbReference>
<evidence type="ECO:0000313" key="4">
    <source>
        <dbReference type="Proteomes" id="UP000549617"/>
    </source>
</evidence>
<organism evidence="3 4">
    <name type="scientific">Sphingobium boeckii</name>
    <dbReference type="NCBI Taxonomy" id="1082345"/>
    <lineage>
        <taxon>Bacteria</taxon>
        <taxon>Pseudomonadati</taxon>
        <taxon>Pseudomonadota</taxon>
        <taxon>Alphaproteobacteria</taxon>
        <taxon>Sphingomonadales</taxon>
        <taxon>Sphingomonadaceae</taxon>
        <taxon>Sphingobium</taxon>
    </lineage>
</organism>
<reference evidence="3 4" key="1">
    <citation type="submission" date="2020-08" db="EMBL/GenBank/DDBJ databases">
        <title>Genomic Encyclopedia of Type Strains, Phase IV (KMG-IV): sequencing the most valuable type-strain genomes for metagenomic binning, comparative biology and taxonomic classification.</title>
        <authorList>
            <person name="Goeker M."/>
        </authorList>
    </citation>
    <scope>NUCLEOTIDE SEQUENCE [LARGE SCALE GENOMIC DNA]</scope>
    <source>
        <strain evidence="3 4">DSM 25079</strain>
    </source>
</reference>
<gene>
    <name evidence="3" type="ORF">FHS49_001143</name>
</gene>
<dbReference type="Proteomes" id="UP000549617">
    <property type="component" value="Unassembled WGS sequence"/>
</dbReference>
<dbReference type="EMBL" id="JACIJC010000002">
    <property type="protein sequence ID" value="MBB5685135.1"/>
    <property type="molecule type" value="Genomic_DNA"/>
</dbReference>
<proteinExistence type="predicted"/>
<dbReference type="InterPro" id="IPR047589">
    <property type="entry name" value="DUF11_rpt"/>
</dbReference>
<accession>A0A7W9AGB4</accession>
<feature type="signal peptide" evidence="1">
    <location>
        <begin position="1"/>
        <end position="21"/>
    </location>
</feature>
<evidence type="ECO:0000256" key="1">
    <source>
        <dbReference type="SAM" id="SignalP"/>
    </source>
</evidence>
<dbReference type="RefSeq" id="WP_184016239.1">
    <property type="nucleotide sequence ID" value="NZ_JACIJC010000002.1"/>
</dbReference>
<keyword evidence="4" id="KW-1185">Reference proteome</keyword>
<dbReference type="NCBIfam" id="TIGR01451">
    <property type="entry name" value="B_ant_repeat"/>
    <property type="match status" value="1"/>
</dbReference>
<comment type="caution">
    <text evidence="3">The sequence shown here is derived from an EMBL/GenBank/DDBJ whole genome shotgun (WGS) entry which is preliminary data.</text>
</comment>
<feature type="domain" description="DUF11" evidence="2">
    <location>
        <begin position="53"/>
        <end position="111"/>
    </location>
</feature>
<evidence type="ECO:0000259" key="2">
    <source>
        <dbReference type="Pfam" id="PF01345"/>
    </source>
</evidence>
<dbReference type="InterPro" id="IPR001434">
    <property type="entry name" value="OmcB-like_DUF11"/>
</dbReference>
<protein>
    <submittedName>
        <fullName evidence="3">Putative repeat protein (TIGR01451 family)</fullName>
    </submittedName>
</protein>
<evidence type="ECO:0000313" key="3">
    <source>
        <dbReference type="EMBL" id="MBB5685135.1"/>
    </source>
</evidence>
<sequence>MTIKIFMMAALACATPATARAANQVSLSSAVFVEKDRADAQGRRSIVLEAPRMVTPGDKLVFMLSYRNTGNHPANDFIVTNPLPQAVSYQGTPDAGAFVSVDGGATWGTLGQLRVKERNGYVRGARPEDVTHVRWTLKQAIPAGSTGKLMFRGIVK</sequence>